<dbReference type="GO" id="GO:0031090">
    <property type="term" value="C:organelle membrane"/>
    <property type="evidence" value="ECO:0007669"/>
    <property type="project" value="UniProtKB-ARBA"/>
</dbReference>
<dbReference type="PROSITE" id="PS00914">
    <property type="entry name" value="SYNTAXIN"/>
    <property type="match status" value="1"/>
</dbReference>
<comment type="similarity">
    <text evidence="1">Belongs to the syntaxin family.</text>
</comment>
<dbReference type="Gene3D" id="1.20.5.110">
    <property type="match status" value="1"/>
</dbReference>
<dbReference type="InterPro" id="IPR015260">
    <property type="entry name" value="Syntaxin-6/10/61_N"/>
</dbReference>
<dbReference type="Gene3D" id="1.20.58.90">
    <property type="match status" value="1"/>
</dbReference>
<dbReference type="SUPFAM" id="SSF58038">
    <property type="entry name" value="SNARE fusion complex"/>
    <property type="match status" value="1"/>
</dbReference>
<dbReference type="SUPFAM" id="SSF47661">
    <property type="entry name" value="t-snare proteins"/>
    <property type="match status" value="1"/>
</dbReference>
<evidence type="ECO:0000256" key="2">
    <source>
        <dbReference type="ARBA" id="ARBA00022448"/>
    </source>
</evidence>
<comment type="subcellular location">
    <subcellularLocation>
        <location evidence="8">Golgi apparatus</location>
        <location evidence="8">trans-Golgi network membrane</location>
        <topology evidence="8">Single-pass type IV membrane protein</topology>
    </subcellularLocation>
</comment>
<dbReference type="InterPro" id="IPR006012">
    <property type="entry name" value="Syntaxin/epimorphin_CS"/>
</dbReference>
<organism evidence="12 13">
    <name type="scientific">Porphyridium purpureum</name>
    <name type="common">Red alga</name>
    <name type="synonym">Porphyridium cruentum</name>
    <dbReference type="NCBI Taxonomy" id="35688"/>
    <lineage>
        <taxon>Eukaryota</taxon>
        <taxon>Rhodophyta</taxon>
        <taxon>Bangiophyceae</taxon>
        <taxon>Porphyridiales</taxon>
        <taxon>Porphyridiaceae</taxon>
        <taxon>Porphyridium</taxon>
    </lineage>
</organism>
<evidence type="ECO:0000256" key="9">
    <source>
        <dbReference type="SAM" id="MobiDB-lite"/>
    </source>
</evidence>
<protein>
    <submittedName>
        <fullName evidence="12">Syntaxin-61</fullName>
    </submittedName>
</protein>
<keyword evidence="2" id="KW-0813">Transport</keyword>
<keyword evidence="4" id="KW-0653">Protein transport</keyword>
<keyword evidence="6" id="KW-0333">Golgi apparatus</keyword>
<feature type="region of interest" description="Disordered" evidence="9">
    <location>
        <begin position="122"/>
        <end position="148"/>
    </location>
</feature>
<sequence length="269" mass="29504">MNASGDPFYVVRAEVQHSMSKIQDAYADWIKLAHADGTTAVASDLELKTSALLGTLRSVEWDLQDLDETVRVVESNPARFNVSALEAQERREFVSEMQSQAAKIKKHVGSTEVKNKIDRARRNAKLQQSASHQAPAARSGSSGSVKTGAGFTGPSVLSAAPSSSKNDDFVRNEALQQDLIMQEQDVELGELGKSVKRIGNMGKEMHLELSRQGEILDDIDTEMDSTLSRFRAVQQKLNKMIEETSKGQMCTIILLTVALVVLTMLVILT</sequence>
<evidence type="ECO:0000313" key="12">
    <source>
        <dbReference type="EMBL" id="KAA8495967.1"/>
    </source>
</evidence>
<comment type="caution">
    <text evidence="12">The sequence shown here is derived from an EMBL/GenBank/DDBJ whole genome shotgun (WGS) entry which is preliminary data.</text>
</comment>
<evidence type="ECO:0000256" key="10">
    <source>
        <dbReference type="SAM" id="Phobius"/>
    </source>
</evidence>
<evidence type="ECO:0000256" key="8">
    <source>
        <dbReference type="ARBA" id="ARBA00037801"/>
    </source>
</evidence>
<reference evidence="13" key="1">
    <citation type="journal article" date="2019" name="Nat. Commun.">
        <title>Expansion of phycobilisome linker gene families in mesophilic red algae.</title>
        <authorList>
            <person name="Lee J."/>
            <person name="Kim D."/>
            <person name="Bhattacharya D."/>
            <person name="Yoon H.S."/>
        </authorList>
    </citation>
    <scope>NUCLEOTIDE SEQUENCE [LARGE SCALE GENOMIC DNA]</scope>
    <source>
        <strain evidence="13">CCMP 1328</strain>
    </source>
</reference>
<gene>
    <name evidence="12" type="ORF">FVE85_2122</name>
</gene>
<dbReference type="EMBL" id="VRMN01000003">
    <property type="protein sequence ID" value="KAA8495967.1"/>
    <property type="molecule type" value="Genomic_DNA"/>
</dbReference>
<evidence type="ECO:0000256" key="5">
    <source>
        <dbReference type="ARBA" id="ARBA00022989"/>
    </source>
</evidence>
<dbReference type="SMART" id="SM00397">
    <property type="entry name" value="t_SNARE"/>
    <property type="match status" value="1"/>
</dbReference>
<dbReference type="PANTHER" id="PTHR12791">
    <property type="entry name" value="GOLGI SNARE BET1-RELATED"/>
    <property type="match status" value="1"/>
</dbReference>
<feature type="transmembrane region" description="Helical" evidence="10">
    <location>
        <begin position="249"/>
        <end position="268"/>
    </location>
</feature>
<dbReference type="InterPro" id="IPR000727">
    <property type="entry name" value="T_SNARE_dom"/>
</dbReference>
<dbReference type="PROSITE" id="PS50192">
    <property type="entry name" value="T_SNARE"/>
    <property type="match status" value="1"/>
</dbReference>
<dbReference type="Pfam" id="PF05739">
    <property type="entry name" value="SNARE"/>
    <property type="match status" value="1"/>
</dbReference>
<keyword evidence="5 10" id="KW-1133">Transmembrane helix</keyword>
<evidence type="ECO:0000256" key="3">
    <source>
        <dbReference type="ARBA" id="ARBA00022692"/>
    </source>
</evidence>
<accession>A0A5J4YZT5</accession>
<feature type="domain" description="T-SNARE coiled-coil homology" evidence="11">
    <location>
        <begin position="178"/>
        <end position="240"/>
    </location>
</feature>
<dbReference type="GO" id="GO:0006886">
    <property type="term" value="P:intracellular protein transport"/>
    <property type="evidence" value="ECO:0007669"/>
    <property type="project" value="InterPro"/>
</dbReference>
<evidence type="ECO:0000259" key="11">
    <source>
        <dbReference type="PROSITE" id="PS50192"/>
    </source>
</evidence>
<dbReference type="Pfam" id="PF09177">
    <property type="entry name" value="STX6_10_61_N"/>
    <property type="match status" value="1"/>
</dbReference>
<dbReference type="OMA" id="EHDPYRF"/>
<dbReference type="GO" id="GO:0048193">
    <property type="term" value="P:Golgi vesicle transport"/>
    <property type="evidence" value="ECO:0007669"/>
    <property type="project" value="InterPro"/>
</dbReference>
<dbReference type="GO" id="GO:0005484">
    <property type="term" value="F:SNAP receptor activity"/>
    <property type="evidence" value="ECO:0007669"/>
    <property type="project" value="InterPro"/>
</dbReference>
<keyword evidence="13" id="KW-1185">Reference proteome</keyword>
<dbReference type="AlphaFoldDB" id="A0A5J4YZT5"/>
<dbReference type="OrthoDB" id="546861at2759"/>
<dbReference type="Proteomes" id="UP000324585">
    <property type="component" value="Unassembled WGS sequence"/>
</dbReference>
<evidence type="ECO:0000256" key="4">
    <source>
        <dbReference type="ARBA" id="ARBA00022927"/>
    </source>
</evidence>
<evidence type="ECO:0000256" key="6">
    <source>
        <dbReference type="ARBA" id="ARBA00023034"/>
    </source>
</evidence>
<evidence type="ECO:0000313" key="13">
    <source>
        <dbReference type="Proteomes" id="UP000324585"/>
    </source>
</evidence>
<dbReference type="CDD" id="cd15841">
    <property type="entry name" value="SNARE_Qc"/>
    <property type="match status" value="1"/>
</dbReference>
<dbReference type="GO" id="GO:0005802">
    <property type="term" value="C:trans-Golgi network"/>
    <property type="evidence" value="ECO:0007669"/>
    <property type="project" value="UniProtKB-ARBA"/>
</dbReference>
<evidence type="ECO:0000256" key="7">
    <source>
        <dbReference type="ARBA" id="ARBA00023136"/>
    </source>
</evidence>
<dbReference type="CDD" id="cd21443">
    <property type="entry name" value="SNARE_NTD_STX6_STX10"/>
    <property type="match status" value="1"/>
</dbReference>
<proteinExistence type="inferred from homology"/>
<keyword evidence="3 10" id="KW-0812">Transmembrane</keyword>
<name>A0A5J4YZT5_PORPP</name>
<evidence type="ECO:0000256" key="1">
    <source>
        <dbReference type="ARBA" id="ARBA00009063"/>
    </source>
</evidence>
<dbReference type="InterPro" id="IPR010989">
    <property type="entry name" value="SNARE"/>
</dbReference>
<dbReference type="FunFam" id="1.20.58.90:FF:000004">
    <property type="entry name" value="Syntaxin 10"/>
    <property type="match status" value="1"/>
</dbReference>
<keyword evidence="7 10" id="KW-0472">Membrane</keyword>